<evidence type="ECO:0000313" key="2">
    <source>
        <dbReference type="EMBL" id="KAJ5153363.1"/>
    </source>
</evidence>
<comment type="caution">
    <text evidence="2">The sequence shown here is derived from an EMBL/GenBank/DDBJ whole genome shotgun (WGS) entry which is preliminary data.</text>
</comment>
<organism evidence="2 3">
    <name type="scientific">Penicillium canariense</name>
    <dbReference type="NCBI Taxonomy" id="189055"/>
    <lineage>
        <taxon>Eukaryota</taxon>
        <taxon>Fungi</taxon>
        <taxon>Dikarya</taxon>
        <taxon>Ascomycota</taxon>
        <taxon>Pezizomycotina</taxon>
        <taxon>Eurotiomycetes</taxon>
        <taxon>Eurotiomycetidae</taxon>
        <taxon>Eurotiales</taxon>
        <taxon>Aspergillaceae</taxon>
        <taxon>Penicillium</taxon>
    </lineage>
</organism>
<accession>A0A9W9HN95</accession>
<dbReference type="RefSeq" id="XP_056539671.1">
    <property type="nucleotide sequence ID" value="XM_056691965.1"/>
</dbReference>
<dbReference type="EMBL" id="JAPQKN010000007">
    <property type="protein sequence ID" value="KAJ5153363.1"/>
    <property type="molecule type" value="Genomic_DNA"/>
</dbReference>
<keyword evidence="3" id="KW-1185">Reference proteome</keyword>
<gene>
    <name evidence="2" type="ORF">N7482_009841</name>
</gene>
<reference evidence="2" key="2">
    <citation type="journal article" date="2023" name="IMA Fungus">
        <title>Comparative genomic study of the Penicillium genus elucidates a diverse pangenome and 15 lateral gene transfer events.</title>
        <authorList>
            <person name="Petersen C."/>
            <person name="Sorensen T."/>
            <person name="Nielsen M.R."/>
            <person name="Sondergaard T.E."/>
            <person name="Sorensen J.L."/>
            <person name="Fitzpatrick D.A."/>
            <person name="Frisvad J.C."/>
            <person name="Nielsen K.L."/>
        </authorList>
    </citation>
    <scope>NUCLEOTIDE SEQUENCE</scope>
    <source>
        <strain evidence="2">IBT 26290</strain>
    </source>
</reference>
<evidence type="ECO:0000256" key="1">
    <source>
        <dbReference type="SAM" id="MobiDB-lite"/>
    </source>
</evidence>
<evidence type="ECO:0000313" key="3">
    <source>
        <dbReference type="Proteomes" id="UP001149163"/>
    </source>
</evidence>
<reference evidence="2" key="1">
    <citation type="submission" date="2022-11" db="EMBL/GenBank/DDBJ databases">
        <authorList>
            <person name="Petersen C."/>
        </authorList>
    </citation>
    <scope>NUCLEOTIDE SEQUENCE</scope>
    <source>
        <strain evidence="2">IBT 26290</strain>
    </source>
</reference>
<name>A0A9W9HN95_9EURO</name>
<protein>
    <submittedName>
        <fullName evidence="2">Uncharacterized protein</fullName>
    </submittedName>
</protein>
<dbReference type="AlphaFoldDB" id="A0A9W9HN95"/>
<proteinExistence type="predicted"/>
<dbReference type="GeneID" id="81431141"/>
<dbReference type="Proteomes" id="UP001149163">
    <property type="component" value="Unassembled WGS sequence"/>
</dbReference>
<feature type="region of interest" description="Disordered" evidence="1">
    <location>
        <begin position="96"/>
        <end position="123"/>
    </location>
</feature>
<sequence length="296" mass="32511">MASVQIFDFSARLFGLGNGNWTRDLLVVETENILETMVAQDIYTRFLESVLVQLQVLGGEVDIVPGSQHTFLAYHLQEASLAELAYAARQVGNVNPVVPSGQDREHKAANIPPSEDCKMPKMAPKDPPPCLDLSSTPYFKKIVLNPIMSREQIIQSHDPRTDALNFVTKGGRYSLRVEEFIEAGRPDGSESHGAPATRYITSNGQVVNAPAIKGISGHVIGTGQSFTIRDDYDFDNTTVTGKGYHVNAQLGKTTVAFTSGQNSPQAYYDRTNMAGERLYYDGMQAAASWYTQGRSR</sequence>
<dbReference type="OrthoDB" id="4285871at2759"/>